<evidence type="ECO:0000313" key="2">
    <source>
        <dbReference type="Proteomes" id="UP000435036"/>
    </source>
</evidence>
<keyword evidence="2" id="KW-1185">Reference proteome</keyword>
<comment type="caution">
    <text evidence="1">The sequence shown here is derived from an EMBL/GenBank/DDBJ whole genome shotgun (WGS) entry which is preliminary data.</text>
</comment>
<sequence>MLNHLLLKSKPVAYCFIGILCGLLSLGELQAQQDSINQPAEYQTRIKLPQFFSLEIRPAYNIQTAPFYVSGEHIKITPDYGVSGHLKYGFAMPTGSLGSQIFSKTQQGIGLAYYNFGNKEELGNPTVAYLFQNAEITKLFPGVALGYEWNFGLSSGWKVYDPALNPRNVIVGSKVNAYINLGLYLKWRLSARLGLLSGIDLTHFSNGNTEYPNAGVNTAGLKFGLQYAVNNPLPAIKTFEPTYTVPAFKKHISYESVLFASWRRKGVEFLGHQVASPHKYPVFGFYFAPMYNFSYRFRTGISLDGIYDGSANVYTEDYISGTEQQFFKPEWKRQVALGLSARADYVMPIFTISFGLGANLLHEGGDLNGTYQSFALKIMATRSSFLHIGYNLKDFKEPNYLMLGIGYRFNNKVPSLLSK</sequence>
<dbReference type="OrthoDB" id="627554at2"/>
<reference evidence="1 2" key="1">
    <citation type="submission" date="2019-12" db="EMBL/GenBank/DDBJ databases">
        <authorList>
            <person name="Dong K."/>
        </authorList>
    </citation>
    <scope>NUCLEOTIDE SEQUENCE [LARGE SCALE GENOMIC DNA]</scope>
    <source>
        <strain evidence="1 2">JCM 31225</strain>
    </source>
</reference>
<dbReference type="EMBL" id="WSQA01000009">
    <property type="protein sequence ID" value="MVZ62906.1"/>
    <property type="molecule type" value="Genomic_DNA"/>
</dbReference>
<accession>A0A6N8L0M8</accession>
<dbReference type="RefSeq" id="WP_160369629.1">
    <property type="nucleotide sequence ID" value="NZ_WSQA01000009.1"/>
</dbReference>
<dbReference type="GO" id="GO:0016787">
    <property type="term" value="F:hydrolase activity"/>
    <property type="evidence" value="ECO:0007669"/>
    <property type="project" value="UniProtKB-KW"/>
</dbReference>
<evidence type="ECO:0000313" key="1">
    <source>
        <dbReference type="EMBL" id="MVZ62906.1"/>
    </source>
</evidence>
<dbReference type="Proteomes" id="UP000435036">
    <property type="component" value="Unassembled WGS sequence"/>
</dbReference>
<proteinExistence type="predicted"/>
<dbReference type="InterPro" id="IPR018550">
    <property type="entry name" value="Lipid-A_deacylase-rel"/>
</dbReference>
<organism evidence="1 2">
    <name type="scientific">Sphingobacterium humi</name>
    <dbReference type="NCBI Taxonomy" id="1796905"/>
    <lineage>
        <taxon>Bacteria</taxon>
        <taxon>Pseudomonadati</taxon>
        <taxon>Bacteroidota</taxon>
        <taxon>Sphingobacteriia</taxon>
        <taxon>Sphingobacteriales</taxon>
        <taxon>Sphingobacteriaceae</taxon>
        <taxon>Sphingobacterium</taxon>
    </lineage>
</organism>
<protein>
    <submittedName>
        <fullName evidence="1">Acyloxyacyl hydrolase</fullName>
    </submittedName>
</protein>
<dbReference type="Pfam" id="PF09411">
    <property type="entry name" value="PagL"/>
    <property type="match status" value="1"/>
</dbReference>
<keyword evidence="1" id="KW-0378">Hydrolase</keyword>
<dbReference type="AlphaFoldDB" id="A0A6N8L0M8"/>
<gene>
    <name evidence="1" type="ORF">GQF63_12800</name>
</gene>
<dbReference type="Gene3D" id="2.40.160.20">
    <property type="match status" value="1"/>
</dbReference>
<name>A0A6N8L0M8_9SPHI</name>